<dbReference type="AlphaFoldDB" id="A0A6A6I3V0"/>
<feature type="region of interest" description="Disordered" evidence="1">
    <location>
        <begin position="71"/>
        <end position="117"/>
    </location>
</feature>
<evidence type="ECO:0000313" key="3">
    <source>
        <dbReference type="Proteomes" id="UP000800094"/>
    </source>
</evidence>
<dbReference type="EMBL" id="ML987203">
    <property type="protein sequence ID" value="KAF2244280.1"/>
    <property type="molecule type" value="Genomic_DNA"/>
</dbReference>
<dbReference type="GeneID" id="54583245"/>
<sequence length="117" mass="12586">MAHRPCAYLLSSEVFSTAQLPPLTITLTITIVGTVSCPSLSAIRINPRLSLTLMFRGLFAIALTKLVQNTRTTGQQPVAPNSLLVPTSRPRPLASSPLSPRLPSGQPRPVQSTQKRS</sequence>
<evidence type="ECO:0000256" key="1">
    <source>
        <dbReference type="SAM" id="MobiDB-lite"/>
    </source>
</evidence>
<gene>
    <name evidence="2" type="ORF">BU26DRAFT_522954</name>
</gene>
<keyword evidence="3" id="KW-1185">Reference proteome</keyword>
<organism evidence="2 3">
    <name type="scientific">Trematosphaeria pertusa</name>
    <dbReference type="NCBI Taxonomy" id="390896"/>
    <lineage>
        <taxon>Eukaryota</taxon>
        <taxon>Fungi</taxon>
        <taxon>Dikarya</taxon>
        <taxon>Ascomycota</taxon>
        <taxon>Pezizomycotina</taxon>
        <taxon>Dothideomycetes</taxon>
        <taxon>Pleosporomycetidae</taxon>
        <taxon>Pleosporales</taxon>
        <taxon>Massarineae</taxon>
        <taxon>Trematosphaeriaceae</taxon>
        <taxon>Trematosphaeria</taxon>
    </lineage>
</organism>
<name>A0A6A6I3V0_9PLEO</name>
<proteinExistence type="predicted"/>
<accession>A0A6A6I3V0</accession>
<dbReference type="Proteomes" id="UP000800094">
    <property type="component" value="Unassembled WGS sequence"/>
</dbReference>
<feature type="compositionally biased region" description="Low complexity" evidence="1">
    <location>
        <begin position="86"/>
        <end position="109"/>
    </location>
</feature>
<evidence type="ECO:0000313" key="2">
    <source>
        <dbReference type="EMBL" id="KAF2244280.1"/>
    </source>
</evidence>
<reference evidence="2" key="1">
    <citation type="journal article" date="2020" name="Stud. Mycol.">
        <title>101 Dothideomycetes genomes: a test case for predicting lifestyles and emergence of pathogens.</title>
        <authorList>
            <person name="Haridas S."/>
            <person name="Albert R."/>
            <person name="Binder M."/>
            <person name="Bloem J."/>
            <person name="Labutti K."/>
            <person name="Salamov A."/>
            <person name="Andreopoulos B."/>
            <person name="Baker S."/>
            <person name="Barry K."/>
            <person name="Bills G."/>
            <person name="Bluhm B."/>
            <person name="Cannon C."/>
            <person name="Castanera R."/>
            <person name="Culley D."/>
            <person name="Daum C."/>
            <person name="Ezra D."/>
            <person name="Gonzalez J."/>
            <person name="Henrissat B."/>
            <person name="Kuo A."/>
            <person name="Liang C."/>
            <person name="Lipzen A."/>
            <person name="Lutzoni F."/>
            <person name="Magnuson J."/>
            <person name="Mondo S."/>
            <person name="Nolan M."/>
            <person name="Ohm R."/>
            <person name="Pangilinan J."/>
            <person name="Park H.-J."/>
            <person name="Ramirez L."/>
            <person name="Alfaro M."/>
            <person name="Sun H."/>
            <person name="Tritt A."/>
            <person name="Yoshinaga Y."/>
            <person name="Zwiers L.-H."/>
            <person name="Turgeon B."/>
            <person name="Goodwin S."/>
            <person name="Spatafora J."/>
            <person name="Crous P."/>
            <person name="Grigoriev I."/>
        </authorList>
    </citation>
    <scope>NUCLEOTIDE SEQUENCE</scope>
    <source>
        <strain evidence="2">CBS 122368</strain>
    </source>
</reference>
<protein>
    <submittedName>
        <fullName evidence="2">Uncharacterized protein</fullName>
    </submittedName>
</protein>
<dbReference type="RefSeq" id="XP_033679284.1">
    <property type="nucleotide sequence ID" value="XM_033829915.1"/>
</dbReference>